<dbReference type="OrthoDB" id="9770715at2"/>
<dbReference type="InterPro" id="IPR052340">
    <property type="entry name" value="RNase_Y/CdgJ"/>
</dbReference>
<feature type="region of interest" description="Disordered" evidence="1">
    <location>
        <begin position="274"/>
        <end position="293"/>
    </location>
</feature>
<proteinExistence type="predicted"/>
<feature type="domain" description="HDOD" evidence="3">
    <location>
        <begin position="17"/>
        <end position="213"/>
    </location>
</feature>
<accession>A0A1H8TM96</accession>
<dbReference type="GO" id="GO:0016787">
    <property type="term" value="F:hydrolase activity"/>
    <property type="evidence" value="ECO:0007669"/>
    <property type="project" value="UniProtKB-KW"/>
</dbReference>
<keyword evidence="5" id="KW-1185">Reference proteome</keyword>
<evidence type="ECO:0000259" key="3">
    <source>
        <dbReference type="PROSITE" id="PS51833"/>
    </source>
</evidence>
<dbReference type="RefSeq" id="WP_091643708.1">
    <property type="nucleotide sequence ID" value="NZ_FOEG01000004.1"/>
</dbReference>
<dbReference type="Pfam" id="PF08668">
    <property type="entry name" value="HDOD"/>
    <property type="match status" value="1"/>
</dbReference>
<dbReference type="InterPro" id="IPR029016">
    <property type="entry name" value="GAF-like_dom_sf"/>
</dbReference>
<dbReference type="InterPro" id="IPR013976">
    <property type="entry name" value="HDOD"/>
</dbReference>
<dbReference type="Gene3D" id="3.30.450.40">
    <property type="match status" value="1"/>
</dbReference>
<dbReference type="PANTHER" id="PTHR33525:SF3">
    <property type="entry name" value="RIBONUCLEASE Y"/>
    <property type="match status" value="1"/>
</dbReference>
<dbReference type="PROSITE" id="PS50109">
    <property type="entry name" value="HIS_KIN"/>
    <property type="match status" value="1"/>
</dbReference>
<protein>
    <submittedName>
        <fullName evidence="4">Metal dependent phosphohydrolase</fullName>
    </submittedName>
</protein>
<evidence type="ECO:0000313" key="4">
    <source>
        <dbReference type="EMBL" id="SEO91588.1"/>
    </source>
</evidence>
<reference evidence="4 5" key="1">
    <citation type="submission" date="2016-10" db="EMBL/GenBank/DDBJ databases">
        <authorList>
            <person name="de Groot N.N."/>
        </authorList>
    </citation>
    <scope>NUCLEOTIDE SEQUENCE [LARGE SCALE GENOMIC DNA]</scope>
    <source>
        <strain evidence="4 5">CGMCC 1.6291</strain>
    </source>
</reference>
<dbReference type="InterPro" id="IPR003594">
    <property type="entry name" value="HATPase_dom"/>
</dbReference>
<dbReference type="SUPFAM" id="SSF55781">
    <property type="entry name" value="GAF domain-like"/>
    <property type="match status" value="1"/>
</dbReference>
<organism evidence="4 5">
    <name type="scientific">Aquisalimonas asiatica</name>
    <dbReference type="NCBI Taxonomy" id="406100"/>
    <lineage>
        <taxon>Bacteria</taxon>
        <taxon>Pseudomonadati</taxon>
        <taxon>Pseudomonadota</taxon>
        <taxon>Gammaproteobacteria</taxon>
        <taxon>Chromatiales</taxon>
        <taxon>Ectothiorhodospiraceae</taxon>
        <taxon>Aquisalimonas</taxon>
    </lineage>
</organism>
<dbReference type="InterPro" id="IPR005467">
    <property type="entry name" value="His_kinase_dom"/>
</dbReference>
<dbReference type="EMBL" id="FOEG01000004">
    <property type="protein sequence ID" value="SEO91588.1"/>
    <property type="molecule type" value="Genomic_DNA"/>
</dbReference>
<sequence length="707" mass="76395">MTNGSADALRRARLNELPSPPDLLLPLLRLCGDDDAVPADACRTIGRDSVLSARLLAAASAPVFARRLRPTSLDTAVHALGMDTVQSLALAATVQQFFGAVAGRQHRWLPRVWEQALACATVARQLAEYTRSARPAEAYLAGLLHNIGQLVLVYQLPDDYPEVLQTASQGNHHLPALEREHFGIDHVELGAELLERWGLPALLVDAVRYQQEAPETLADTHGLVRTTAVARPMATCGHEPDATVRHAAGHLFDLGPSACLCVMANAAAERDRLSSALDNGPGDDPPLAAATGRDSAIGQELRQTALIGDARRHLYGPNPVNGIARYVALLFGINHLVCLQRGRNGETLQVRVPRGADQRLEELELPLDRDRSFLARSLVDNHPIHTLDPEARDALTIADRQLCSQMPSDGVLCLPMRPAGEAIGILVLGIRYDQISALLDESPLFLAFASEAGRALLVEEQRNRQRQERHDDEAANATLHREALVQAAADPLSIMQNYLSVLETQLEPDHPAHASVLSLSEEAGRLAALLRGADTPERGGTRPQGINDLIRAVMRLAERAGAIPDTIRPEVSLDRSLDEPVMPVPGVLRQVLLNLLRTMGEHLRGSDTISIRSSGFVHMAGERYIEVLLEDTGPGFPESLRQQLESGPRQTTGSPEAERLNVAGSLMRDAGGIMTCRSRPGEGTRIQLLIPTADAAPETTSRGSVAG</sequence>
<dbReference type="PROSITE" id="PS51833">
    <property type="entry name" value="HDOD"/>
    <property type="match status" value="1"/>
</dbReference>
<evidence type="ECO:0000256" key="1">
    <source>
        <dbReference type="SAM" id="MobiDB-lite"/>
    </source>
</evidence>
<dbReference type="Gene3D" id="1.10.3210.10">
    <property type="entry name" value="Hypothetical protein af1432"/>
    <property type="match status" value="1"/>
</dbReference>
<dbReference type="SUPFAM" id="SSF55874">
    <property type="entry name" value="ATPase domain of HSP90 chaperone/DNA topoisomerase II/histidine kinase"/>
    <property type="match status" value="1"/>
</dbReference>
<evidence type="ECO:0000313" key="5">
    <source>
        <dbReference type="Proteomes" id="UP000199657"/>
    </source>
</evidence>
<dbReference type="Pfam" id="PF02518">
    <property type="entry name" value="HATPase_c"/>
    <property type="match status" value="1"/>
</dbReference>
<dbReference type="Proteomes" id="UP000199657">
    <property type="component" value="Unassembled WGS sequence"/>
</dbReference>
<gene>
    <name evidence="4" type="ORF">SAMN04488052_104287</name>
</gene>
<dbReference type="Gene3D" id="3.30.565.10">
    <property type="entry name" value="Histidine kinase-like ATPase, C-terminal domain"/>
    <property type="match status" value="1"/>
</dbReference>
<dbReference type="STRING" id="406100.SAMN04488052_104287"/>
<dbReference type="PANTHER" id="PTHR33525">
    <property type="match status" value="1"/>
</dbReference>
<feature type="domain" description="Histidine kinase" evidence="2">
    <location>
        <begin position="483"/>
        <end position="694"/>
    </location>
</feature>
<keyword evidence="4" id="KW-0378">Hydrolase</keyword>
<dbReference type="InterPro" id="IPR036890">
    <property type="entry name" value="HATPase_C_sf"/>
</dbReference>
<name>A0A1H8TM96_9GAMM</name>
<dbReference type="AlphaFoldDB" id="A0A1H8TM96"/>
<dbReference type="SUPFAM" id="SSF109604">
    <property type="entry name" value="HD-domain/PDEase-like"/>
    <property type="match status" value="1"/>
</dbReference>
<evidence type="ECO:0000259" key="2">
    <source>
        <dbReference type="PROSITE" id="PS50109"/>
    </source>
</evidence>